<dbReference type="EMBL" id="HBIR01051315">
    <property type="protein sequence ID" value="CAE0586990.1"/>
    <property type="molecule type" value="Transcribed_RNA"/>
</dbReference>
<evidence type="ECO:0000256" key="5">
    <source>
        <dbReference type="ARBA" id="ARBA00044554"/>
    </source>
</evidence>
<dbReference type="InterPro" id="IPR002575">
    <property type="entry name" value="Aminoglycoside_PTrfase"/>
</dbReference>
<dbReference type="PANTHER" id="PTHR43028:SF5">
    <property type="entry name" value="3'(2'),5'-BISPHOSPHATE NUCLEOTIDASE 1"/>
    <property type="match status" value="1"/>
</dbReference>
<dbReference type="Pfam" id="PF01636">
    <property type="entry name" value="APH"/>
    <property type="match status" value="1"/>
</dbReference>
<dbReference type="InterPro" id="IPR020550">
    <property type="entry name" value="Inositol_monophosphatase_CS"/>
</dbReference>
<feature type="binding site" evidence="6">
    <location>
        <position position="144"/>
    </location>
    <ligand>
        <name>Mg(2+)</name>
        <dbReference type="ChEBI" id="CHEBI:18420"/>
        <label>1</label>
        <note>catalytic</note>
    </ligand>
</feature>
<gene>
    <name evidence="8" type="ORF">EHUX00137_LOCUS40043</name>
</gene>
<dbReference type="Gene3D" id="3.90.1200.10">
    <property type="match status" value="1"/>
</dbReference>
<dbReference type="InterPro" id="IPR011009">
    <property type="entry name" value="Kinase-like_dom_sf"/>
</dbReference>
<name>A0A7S3TKA6_EMIHU</name>
<protein>
    <recommendedName>
        <fullName evidence="3">3'(2'),5'-bisphosphate nucleotidase 1</fullName>
        <ecNumber evidence="2">3.1.3.7</ecNumber>
    </recommendedName>
    <alternativeName>
        <fullName evidence="4">Bisphosphate 3'-nucleotidase 1</fullName>
    </alternativeName>
    <alternativeName>
        <fullName evidence="5">Inositol-polyphosphate 1-phosphatase</fullName>
    </alternativeName>
</protein>
<comment type="similarity">
    <text evidence="1">Belongs to the inositol monophosphatase superfamily.</text>
</comment>
<organism evidence="8">
    <name type="scientific">Emiliania huxleyi</name>
    <name type="common">Coccolithophore</name>
    <name type="synonym">Pontosphaera huxleyi</name>
    <dbReference type="NCBI Taxonomy" id="2903"/>
    <lineage>
        <taxon>Eukaryota</taxon>
        <taxon>Haptista</taxon>
        <taxon>Haptophyta</taxon>
        <taxon>Prymnesiophyceae</taxon>
        <taxon>Isochrysidales</taxon>
        <taxon>Noelaerhabdaceae</taxon>
        <taxon>Emiliania</taxon>
    </lineage>
</organism>
<dbReference type="GO" id="GO:0046872">
    <property type="term" value="F:metal ion binding"/>
    <property type="evidence" value="ECO:0007669"/>
    <property type="project" value="UniProtKB-KW"/>
</dbReference>
<evidence type="ECO:0000256" key="2">
    <source>
        <dbReference type="ARBA" id="ARBA00012633"/>
    </source>
</evidence>
<proteinExistence type="inferred from homology"/>
<reference evidence="8" key="1">
    <citation type="submission" date="2021-01" db="EMBL/GenBank/DDBJ databases">
        <authorList>
            <person name="Corre E."/>
            <person name="Pelletier E."/>
            <person name="Niang G."/>
            <person name="Scheremetjew M."/>
            <person name="Finn R."/>
            <person name="Kale V."/>
            <person name="Holt S."/>
            <person name="Cochrane G."/>
            <person name="Meng A."/>
            <person name="Brown T."/>
            <person name="Cohen L."/>
        </authorList>
    </citation>
    <scope>NUCLEOTIDE SEQUENCE</scope>
    <source>
        <strain evidence="8">379</strain>
    </source>
</reference>
<evidence type="ECO:0000256" key="1">
    <source>
        <dbReference type="ARBA" id="ARBA00009759"/>
    </source>
</evidence>
<dbReference type="PROSITE" id="PS00630">
    <property type="entry name" value="IMP_2"/>
    <property type="match status" value="1"/>
</dbReference>
<keyword evidence="6" id="KW-0460">Magnesium</keyword>
<dbReference type="GO" id="GO:0046854">
    <property type="term" value="P:phosphatidylinositol phosphate biosynthetic process"/>
    <property type="evidence" value="ECO:0007669"/>
    <property type="project" value="InterPro"/>
</dbReference>
<dbReference type="InterPro" id="IPR050725">
    <property type="entry name" value="CysQ/Inositol_MonoPase"/>
</dbReference>
<keyword evidence="6" id="KW-0479">Metal-binding</keyword>
<accession>A0A7S3TKA6</accession>
<comment type="cofactor">
    <cofactor evidence="6">
        <name>Mg(2+)</name>
        <dbReference type="ChEBI" id="CHEBI:18420"/>
    </cofactor>
</comment>
<evidence type="ECO:0000256" key="6">
    <source>
        <dbReference type="PIRSR" id="PIRSR600760-2"/>
    </source>
</evidence>
<dbReference type="GO" id="GO:0008441">
    <property type="term" value="F:3'(2'),5'-bisphosphate nucleotidase activity"/>
    <property type="evidence" value="ECO:0007669"/>
    <property type="project" value="UniProtKB-EC"/>
</dbReference>
<dbReference type="PANTHER" id="PTHR43028">
    <property type="entry name" value="3'(2'),5'-BISPHOSPHATE NUCLEOTIDASE 1"/>
    <property type="match status" value="1"/>
</dbReference>
<feature type="domain" description="Aminoglycoside phosphotransferase" evidence="7">
    <location>
        <begin position="342"/>
        <end position="592"/>
    </location>
</feature>
<evidence type="ECO:0000313" key="8">
    <source>
        <dbReference type="EMBL" id="CAE0586990.1"/>
    </source>
</evidence>
<sequence length="668" mass="69301">MGSARAAEESAAAAAADRTAFSKLLEDLHQAQARAEAAAEAEAEAAARAEAAKAAALSDVADRAARQAAAEAAGKVAQAAAAAAERPVVTTGDSSNALLQAARAAALAQGGTWESVGGAGNKLRSVAEGRADLAIMHFGTSLWDTAAPEALVRASGGRVSDLFGAPLVHRTGGPLKNALGVVASAKGCGAAHASLCKAMRSDPRALALLAESAGPREAWGAQAADVARGLDGRPLCRRWLGEAVGGGELLRYDAPEEGAFRGMMSNGCRLDLVWGEGGGEGEGAGDSNGAEGGDGRVRPRSAFYKRVVMGELDAARDKAREQPAKLARDARSFGVEAGFLASAACAQLLAAGVHAPRAYRVEMRPDEASPIDSAFSMLLSDFSPEAGWTQVGLLDAGQARRSLAALARLHAFFWEGGAFSTSGGEAAAELEAAVWPAGMYTQPSMQPAAQFDRLAAKYTEHSERLGPRFHAAEDLAGVDSERLQTLGQRLQRVARDAAAESHPFDDVAAGAGGAGGNAARRFRTLIHGDPKAANLLLHEGGAVGFIDFQWTGWGLAATDVAHHVCAAFAPDALAQEGALLDHYHASLLAAAAEFGGAPSLPSRAQFQAQYVAAILDMGRIVLAYQWSRADFETPSLNRNGYNKDVRCAAWLAARCDRALAEWERGRAR</sequence>
<dbReference type="Gene3D" id="3.40.190.80">
    <property type="match status" value="1"/>
</dbReference>
<evidence type="ECO:0000256" key="3">
    <source>
        <dbReference type="ARBA" id="ARBA00040342"/>
    </source>
</evidence>
<dbReference type="SUPFAM" id="SSF56112">
    <property type="entry name" value="Protein kinase-like (PK-like)"/>
    <property type="match status" value="1"/>
</dbReference>
<evidence type="ECO:0000256" key="4">
    <source>
        <dbReference type="ARBA" id="ARBA00041815"/>
    </source>
</evidence>
<dbReference type="EC" id="3.1.3.7" evidence="2"/>
<dbReference type="Pfam" id="PF00459">
    <property type="entry name" value="Inositol_P"/>
    <property type="match status" value="1"/>
</dbReference>
<dbReference type="AlphaFoldDB" id="A0A7S3TKA6"/>
<dbReference type="InterPro" id="IPR000760">
    <property type="entry name" value="Inositol_monophosphatase-like"/>
</dbReference>
<evidence type="ECO:0000259" key="7">
    <source>
        <dbReference type="Pfam" id="PF01636"/>
    </source>
</evidence>
<dbReference type="SUPFAM" id="SSF56655">
    <property type="entry name" value="Carbohydrate phosphatase"/>
    <property type="match status" value="1"/>
</dbReference>